<dbReference type="InterPro" id="IPR006464">
    <property type="entry name" value="AcTrfase_RimI/Ard1"/>
</dbReference>
<dbReference type="GO" id="GO:0008999">
    <property type="term" value="F:protein-N-terminal-alanine acetyltransferase activity"/>
    <property type="evidence" value="ECO:0007669"/>
    <property type="project" value="UniProtKB-EC"/>
</dbReference>
<reference evidence="7 8" key="1">
    <citation type="submission" date="2023-08" db="EMBL/GenBank/DDBJ databases">
        <title>Pleionea litopenaei sp. nov., isolated from stomach of juvenile Litopenaeus vannamei.</title>
        <authorList>
            <person name="Rho A.M."/>
            <person name="Hwang C.Y."/>
        </authorList>
    </citation>
    <scope>NUCLEOTIDE SEQUENCE [LARGE SCALE GENOMIC DNA]</scope>
    <source>
        <strain evidence="7 8">HL-JVS1</strain>
    </source>
</reference>
<evidence type="ECO:0000256" key="1">
    <source>
        <dbReference type="ARBA" id="ARBA00005395"/>
    </source>
</evidence>
<organism evidence="7 8">
    <name type="scientific">Pleionea litopenaei</name>
    <dbReference type="NCBI Taxonomy" id="3070815"/>
    <lineage>
        <taxon>Bacteria</taxon>
        <taxon>Pseudomonadati</taxon>
        <taxon>Pseudomonadota</taxon>
        <taxon>Gammaproteobacteria</taxon>
        <taxon>Oceanospirillales</taxon>
        <taxon>Pleioneaceae</taxon>
        <taxon>Pleionea</taxon>
    </lineage>
</organism>
<dbReference type="EMBL" id="CP133548">
    <property type="protein sequence ID" value="WMS88441.1"/>
    <property type="molecule type" value="Genomic_DNA"/>
</dbReference>
<name>A0AA51RVK0_9GAMM</name>
<dbReference type="InterPro" id="IPR000182">
    <property type="entry name" value="GNAT_dom"/>
</dbReference>
<keyword evidence="3 7" id="KW-0808">Transferase</keyword>
<dbReference type="SUPFAM" id="SSF55729">
    <property type="entry name" value="Acyl-CoA N-acyltransferases (Nat)"/>
    <property type="match status" value="1"/>
</dbReference>
<gene>
    <name evidence="7" type="primary">rimI</name>
    <name evidence="7" type="ORF">Q9312_05880</name>
</gene>
<dbReference type="CDD" id="cd04301">
    <property type="entry name" value="NAT_SF"/>
    <property type="match status" value="1"/>
</dbReference>
<evidence type="ECO:0000256" key="2">
    <source>
        <dbReference type="ARBA" id="ARBA00022490"/>
    </source>
</evidence>
<comment type="function">
    <text evidence="5">Acetylates the N-terminal alanine of ribosomal protein bS18.</text>
</comment>
<dbReference type="EC" id="2.3.1.266" evidence="5"/>
<dbReference type="AlphaFoldDB" id="A0AA51RVK0"/>
<keyword evidence="4 7" id="KW-0012">Acyltransferase</keyword>
<keyword evidence="8" id="KW-1185">Reference proteome</keyword>
<dbReference type="GO" id="GO:0005840">
    <property type="term" value="C:ribosome"/>
    <property type="evidence" value="ECO:0007669"/>
    <property type="project" value="UniProtKB-KW"/>
</dbReference>
<dbReference type="PANTHER" id="PTHR43420:SF51">
    <property type="entry name" value="PEPTIDYL-LYSINE N-ACETYLTRANSFERASE YIAC"/>
    <property type="match status" value="1"/>
</dbReference>
<sequence>MTLFLRKAVKSDLQVILENEQAAYPIPWTPTMLSDSFAEQYQFFVVCLNQPQEVIGHMILQPILDECHLLNICIRPSAQGRGFGKQVLQKWFELAEQQQWTTLWLEVRESNQVAQSLYSSMGFEHIATRKDYYSAGEGKREAGWLMSKLMHSS</sequence>
<dbReference type="InterPro" id="IPR050680">
    <property type="entry name" value="YpeA/RimI_acetyltransf"/>
</dbReference>
<keyword evidence="2 5" id="KW-0963">Cytoplasm</keyword>
<dbReference type="InterPro" id="IPR016181">
    <property type="entry name" value="Acyl_CoA_acyltransferase"/>
</dbReference>
<comment type="subcellular location">
    <subcellularLocation>
        <location evidence="5">Cytoplasm</location>
    </subcellularLocation>
</comment>
<comment type="catalytic activity">
    <reaction evidence="5">
        <text>N-terminal L-alanyl-[ribosomal protein bS18] + acetyl-CoA = N-terminal N(alpha)-acetyl-L-alanyl-[ribosomal protein bS18] + CoA + H(+)</text>
        <dbReference type="Rhea" id="RHEA:43756"/>
        <dbReference type="Rhea" id="RHEA-COMP:10676"/>
        <dbReference type="Rhea" id="RHEA-COMP:10677"/>
        <dbReference type="ChEBI" id="CHEBI:15378"/>
        <dbReference type="ChEBI" id="CHEBI:57287"/>
        <dbReference type="ChEBI" id="CHEBI:57288"/>
        <dbReference type="ChEBI" id="CHEBI:64718"/>
        <dbReference type="ChEBI" id="CHEBI:83683"/>
        <dbReference type="EC" id="2.3.1.266"/>
    </reaction>
</comment>
<comment type="similarity">
    <text evidence="1 5">Belongs to the acetyltransferase family. RimI subfamily.</text>
</comment>
<dbReference type="Gene3D" id="3.40.630.30">
    <property type="match status" value="1"/>
</dbReference>
<evidence type="ECO:0000313" key="7">
    <source>
        <dbReference type="EMBL" id="WMS88441.1"/>
    </source>
</evidence>
<evidence type="ECO:0000256" key="5">
    <source>
        <dbReference type="RuleBase" id="RU363094"/>
    </source>
</evidence>
<dbReference type="NCBIfam" id="TIGR01575">
    <property type="entry name" value="rimI"/>
    <property type="match status" value="1"/>
</dbReference>
<evidence type="ECO:0000313" key="8">
    <source>
        <dbReference type="Proteomes" id="UP001239782"/>
    </source>
</evidence>
<dbReference type="Proteomes" id="UP001239782">
    <property type="component" value="Chromosome"/>
</dbReference>
<dbReference type="KEGG" id="plei:Q9312_05880"/>
<dbReference type="RefSeq" id="WP_309203655.1">
    <property type="nucleotide sequence ID" value="NZ_CP133548.1"/>
</dbReference>
<evidence type="ECO:0000256" key="3">
    <source>
        <dbReference type="ARBA" id="ARBA00022679"/>
    </source>
</evidence>
<dbReference type="GO" id="GO:0005737">
    <property type="term" value="C:cytoplasm"/>
    <property type="evidence" value="ECO:0007669"/>
    <property type="project" value="UniProtKB-SubCell"/>
</dbReference>
<protein>
    <recommendedName>
        <fullName evidence="5">[Ribosomal protein bS18]-alanine N-acetyltransferase</fullName>
        <ecNumber evidence="5">2.3.1.266</ecNumber>
    </recommendedName>
</protein>
<evidence type="ECO:0000256" key="4">
    <source>
        <dbReference type="ARBA" id="ARBA00023315"/>
    </source>
</evidence>
<dbReference type="PANTHER" id="PTHR43420">
    <property type="entry name" value="ACETYLTRANSFERASE"/>
    <property type="match status" value="1"/>
</dbReference>
<keyword evidence="7" id="KW-0687">Ribonucleoprotein</keyword>
<dbReference type="PROSITE" id="PS51186">
    <property type="entry name" value="GNAT"/>
    <property type="match status" value="1"/>
</dbReference>
<keyword evidence="7" id="KW-0689">Ribosomal protein</keyword>
<proteinExistence type="inferred from homology"/>
<feature type="domain" description="N-acetyltransferase" evidence="6">
    <location>
        <begin position="3"/>
        <end position="151"/>
    </location>
</feature>
<evidence type="ECO:0000259" key="6">
    <source>
        <dbReference type="PROSITE" id="PS51186"/>
    </source>
</evidence>
<accession>A0AA51RVK0</accession>
<dbReference type="Pfam" id="PF00583">
    <property type="entry name" value="Acetyltransf_1"/>
    <property type="match status" value="1"/>
</dbReference>